<dbReference type="InterPro" id="IPR001706">
    <property type="entry name" value="Ribosomal_bL35"/>
</dbReference>
<dbReference type="PROSITE" id="PS00936">
    <property type="entry name" value="RIBOSOMAL_L35"/>
    <property type="match status" value="1"/>
</dbReference>
<evidence type="ECO:0000256" key="3">
    <source>
        <dbReference type="ARBA" id="ARBA00023274"/>
    </source>
</evidence>
<evidence type="ECO:0000256" key="4">
    <source>
        <dbReference type="HAMAP-Rule" id="MF_00514"/>
    </source>
</evidence>
<dbReference type="Proteomes" id="UP000178336">
    <property type="component" value="Unassembled WGS sequence"/>
</dbReference>
<dbReference type="SUPFAM" id="SSF143034">
    <property type="entry name" value="L35p-like"/>
    <property type="match status" value="1"/>
</dbReference>
<dbReference type="GO" id="GO:1990904">
    <property type="term" value="C:ribonucleoprotein complex"/>
    <property type="evidence" value="ECO:0007669"/>
    <property type="project" value="UniProtKB-KW"/>
</dbReference>
<dbReference type="AlphaFoldDB" id="A0A1F5GV21"/>
<accession>A0A1F5GV21</accession>
<evidence type="ECO:0000256" key="1">
    <source>
        <dbReference type="ARBA" id="ARBA00006598"/>
    </source>
</evidence>
<dbReference type="GO" id="GO:0005840">
    <property type="term" value="C:ribosome"/>
    <property type="evidence" value="ECO:0007669"/>
    <property type="project" value="UniProtKB-KW"/>
</dbReference>
<protein>
    <recommendedName>
        <fullName evidence="4">Large ribosomal subunit protein bL35</fullName>
    </recommendedName>
</protein>
<dbReference type="GO" id="GO:0003735">
    <property type="term" value="F:structural constituent of ribosome"/>
    <property type="evidence" value="ECO:0007669"/>
    <property type="project" value="InterPro"/>
</dbReference>
<dbReference type="InterPro" id="IPR037229">
    <property type="entry name" value="Ribosomal_bL35_sf"/>
</dbReference>
<keyword evidence="3 4" id="KW-0687">Ribonucleoprotein</keyword>
<keyword evidence="2 4" id="KW-0689">Ribosomal protein</keyword>
<comment type="caution">
    <text evidence="6">The sequence shown here is derived from an EMBL/GenBank/DDBJ whole genome shotgun (WGS) entry which is preliminary data.</text>
</comment>
<sequence>MKQKTKKAAIKRFKITSKGKIIRTRQMAGHLKKAKSKSAKTRYKKIAFVDKADIKRIKKLISYAS</sequence>
<dbReference type="NCBIfam" id="TIGR00001">
    <property type="entry name" value="rpmI_bact"/>
    <property type="match status" value="1"/>
</dbReference>
<dbReference type="HAMAP" id="MF_00514">
    <property type="entry name" value="Ribosomal_bL35"/>
    <property type="match status" value="1"/>
</dbReference>
<dbReference type="STRING" id="1797724.A3A48_00995"/>
<organism evidence="6 7">
    <name type="scientific">Candidatus Curtissbacteria bacterium RIFCSPLOWO2_01_FULL_37_9</name>
    <dbReference type="NCBI Taxonomy" id="1797724"/>
    <lineage>
        <taxon>Bacteria</taxon>
        <taxon>Candidatus Curtissiibacteriota</taxon>
    </lineage>
</organism>
<dbReference type="Gene3D" id="4.10.410.60">
    <property type="match status" value="1"/>
</dbReference>
<reference evidence="6 7" key="1">
    <citation type="journal article" date="2016" name="Nat. Commun.">
        <title>Thousands of microbial genomes shed light on interconnected biogeochemical processes in an aquifer system.</title>
        <authorList>
            <person name="Anantharaman K."/>
            <person name="Brown C.T."/>
            <person name="Hug L.A."/>
            <person name="Sharon I."/>
            <person name="Castelle C.J."/>
            <person name="Probst A.J."/>
            <person name="Thomas B.C."/>
            <person name="Singh A."/>
            <person name="Wilkins M.J."/>
            <person name="Karaoz U."/>
            <person name="Brodie E.L."/>
            <person name="Williams K.H."/>
            <person name="Hubbard S.S."/>
            <person name="Banfield J.F."/>
        </authorList>
    </citation>
    <scope>NUCLEOTIDE SEQUENCE [LARGE SCALE GENOMIC DNA]</scope>
</reference>
<dbReference type="Pfam" id="PF01632">
    <property type="entry name" value="Ribosomal_L35p"/>
    <property type="match status" value="1"/>
</dbReference>
<evidence type="ECO:0000313" key="7">
    <source>
        <dbReference type="Proteomes" id="UP000178336"/>
    </source>
</evidence>
<evidence type="ECO:0000313" key="6">
    <source>
        <dbReference type="EMBL" id="OGD95617.1"/>
    </source>
</evidence>
<dbReference type="InterPro" id="IPR018265">
    <property type="entry name" value="Ribosomal_bL35_CS"/>
</dbReference>
<gene>
    <name evidence="4" type="primary">rpmI</name>
    <name evidence="6" type="ORF">A3A48_00995</name>
</gene>
<proteinExistence type="inferred from homology"/>
<comment type="similarity">
    <text evidence="1 4 5">Belongs to the bacterial ribosomal protein bL35 family.</text>
</comment>
<dbReference type="EMBL" id="MFBN01000014">
    <property type="protein sequence ID" value="OGD95617.1"/>
    <property type="molecule type" value="Genomic_DNA"/>
</dbReference>
<dbReference type="PRINTS" id="PR00064">
    <property type="entry name" value="RIBOSOMALL35"/>
</dbReference>
<dbReference type="InterPro" id="IPR021137">
    <property type="entry name" value="Ribosomal_bL35-like"/>
</dbReference>
<evidence type="ECO:0000256" key="5">
    <source>
        <dbReference type="RuleBase" id="RU000568"/>
    </source>
</evidence>
<evidence type="ECO:0000256" key="2">
    <source>
        <dbReference type="ARBA" id="ARBA00022980"/>
    </source>
</evidence>
<dbReference type="GO" id="GO:0006412">
    <property type="term" value="P:translation"/>
    <property type="evidence" value="ECO:0007669"/>
    <property type="project" value="UniProtKB-UniRule"/>
</dbReference>
<name>A0A1F5GV21_9BACT</name>